<dbReference type="STRING" id="592050.SAMN05421875_14910"/>
<dbReference type="EMBL" id="FNQJ01000049">
    <property type="protein sequence ID" value="SEA92687.1"/>
    <property type="molecule type" value="Genomic_DNA"/>
</dbReference>
<gene>
    <name evidence="1" type="ORF">SAMN05421875_14910</name>
</gene>
<dbReference type="AlphaFoldDB" id="A0A1H4F702"/>
<dbReference type="InterPro" id="IPR036102">
    <property type="entry name" value="OsmC/Ohrsf"/>
</dbReference>
<dbReference type="PANTHER" id="PTHR39624">
    <property type="entry name" value="PROTEIN INVOLVED IN RIMO-MEDIATED BETA-METHYLTHIOLATION OF RIBOSOMAL PROTEIN S12 YCAO"/>
    <property type="match status" value="1"/>
</dbReference>
<proteinExistence type="predicted"/>
<protein>
    <submittedName>
        <fullName evidence="1">Putative redox protein</fullName>
    </submittedName>
</protein>
<evidence type="ECO:0000313" key="2">
    <source>
        <dbReference type="Proteomes" id="UP000199002"/>
    </source>
</evidence>
<dbReference type="InterPro" id="IPR003718">
    <property type="entry name" value="OsmC/Ohr_fam"/>
</dbReference>
<dbReference type="Proteomes" id="UP000199002">
    <property type="component" value="Unassembled WGS sequence"/>
</dbReference>
<reference evidence="2" key="1">
    <citation type="submission" date="2016-10" db="EMBL/GenBank/DDBJ databases">
        <authorList>
            <person name="Varghese N."/>
            <person name="Submissions S."/>
        </authorList>
    </citation>
    <scope>NUCLEOTIDE SEQUENCE [LARGE SCALE GENOMIC DNA]</scope>
    <source>
        <strain evidence="2">DSM 25157</strain>
    </source>
</reference>
<organism evidence="1 2">
    <name type="scientific">Acidovorax soli</name>
    <dbReference type="NCBI Taxonomy" id="592050"/>
    <lineage>
        <taxon>Bacteria</taxon>
        <taxon>Pseudomonadati</taxon>
        <taxon>Pseudomonadota</taxon>
        <taxon>Betaproteobacteria</taxon>
        <taxon>Burkholderiales</taxon>
        <taxon>Comamonadaceae</taxon>
        <taxon>Acidovorax</taxon>
    </lineage>
</organism>
<name>A0A1H4F702_9BURK</name>
<dbReference type="PANTHER" id="PTHR39624:SF2">
    <property type="entry name" value="OSMC-LIKE PROTEIN"/>
    <property type="match status" value="1"/>
</dbReference>
<keyword evidence="2" id="KW-1185">Reference proteome</keyword>
<dbReference type="Gene3D" id="3.30.300.20">
    <property type="match status" value="1"/>
</dbReference>
<dbReference type="Pfam" id="PF02566">
    <property type="entry name" value="OsmC"/>
    <property type="match status" value="1"/>
</dbReference>
<evidence type="ECO:0000313" key="1">
    <source>
        <dbReference type="EMBL" id="SEA92687.1"/>
    </source>
</evidence>
<dbReference type="InterPro" id="IPR015946">
    <property type="entry name" value="KH_dom-like_a/b"/>
</dbReference>
<dbReference type="GeneID" id="34231470"/>
<dbReference type="RefSeq" id="WP_092701337.1">
    <property type="nucleotide sequence ID" value="NZ_FNQJ01000049.1"/>
</dbReference>
<accession>A0A1H4F702</accession>
<dbReference type="SUPFAM" id="SSF82784">
    <property type="entry name" value="OsmC-like"/>
    <property type="match status" value="1"/>
</dbReference>
<sequence length="167" mass="18242">MATNQRPDVVGESIVIDETKNGPFQLKVRAGSSTFIVDEPIGIGGLGSGPNPYDLLSAALGTCSVMTMRLYASRKKWPLERIRVKITHRRNGLDATDSFGVEIRLDGSLSDEQQQKLLEVVSRCPVHKTIERGSEVVTSVVSAGDLLDEAVSLCKHMRDMEQACDRA</sequence>